<accession>A0ABN6ZB45</accession>
<keyword evidence="2" id="KW-0812">Transmembrane</keyword>
<evidence type="ECO:0000256" key="3">
    <source>
        <dbReference type="SAM" id="SignalP"/>
    </source>
</evidence>
<dbReference type="EMBL" id="AP028127">
    <property type="protein sequence ID" value="BEH90289.1"/>
    <property type="molecule type" value="Genomic_DNA"/>
</dbReference>
<dbReference type="Proteomes" id="UP001432099">
    <property type="component" value="Chromosome"/>
</dbReference>
<feature type="domain" description="Tim44-like" evidence="4">
    <location>
        <begin position="97"/>
        <end position="242"/>
    </location>
</feature>
<dbReference type="SUPFAM" id="SSF54427">
    <property type="entry name" value="NTF2-like"/>
    <property type="match status" value="1"/>
</dbReference>
<gene>
    <name evidence="5" type="ORF">T23_03910</name>
</gene>
<feature type="signal peptide" evidence="3">
    <location>
        <begin position="1"/>
        <end position="25"/>
    </location>
</feature>
<feature type="transmembrane region" description="Helical" evidence="2">
    <location>
        <begin position="63"/>
        <end position="84"/>
    </location>
</feature>
<keyword evidence="2" id="KW-0472">Membrane</keyword>
<dbReference type="Gene3D" id="3.10.450.240">
    <property type="match status" value="1"/>
</dbReference>
<keyword evidence="3" id="KW-0732">Signal</keyword>
<dbReference type="InterPro" id="IPR032710">
    <property type="entry name" value="NTF2-like_dom_sf"/>
</dbReference>
<evidence type="ECO:0000259" key="4">
    <source>
        <dbReference type="SMART" id="SM00978"/>
    </source>
</evidence>
<feature type="chain" id="PRO_5046333710" description="Tim44-like domain-containing protein" evidence="3">
    <location>
        <begin position="26"/>
        <end position="252"/>
    </location>
</feature>
<evidence type="ECO:0000313" key="6">
    <source>
        <dbReference type="Proteomes" id="UP001432099"/>
    </source>
</evidence>
<dbReference type="RefSeq" id="WP_338617809.1">
    <property type="nucleotide sequence ID" value="NZ_AP028127.1"/>
</dbReference>
<keyword evidence="6" id="KW-1185">Reference proteome</keyword>
<organism evidence="5 6">
    <name type="scientific">Turicibacter faecis</name>
    <dbReference type="NCBI Taxonomy" id="2963365"/>
    <lineage>
        <taxon>Bacteria</taxon>
        <taxon>Bacillati</taxon>
        <taxon>Bacillota</taxon>
        <taxon>Erysipelotrichia</taxon>
        <taxon>Erysipelotrichales</taxon>
        <taxon>Turicibacteraceae</taxon>
        <taxon>Turicibacter</taxon>
    </lineage>
</organism>
<name>A0ABN6ZB45_9FIRM</name>
<sequence>MKKKWAVFGIVITLMIGYCQVVAQADVGGSFSGGSSSRGGGGSRGGTTTYHSSSSSSAYGRRYGSQTSPVVLFIIAGLMARGFYDRPRNRRNLKKEGRIALAQLRDADPTFKERDLVNTVQEIFINVQEAWSAKDMRLVEDMETPELFRLHQSQLERYRQKKWTPHVKTKRITAVRLVSFSETANEFSIVICLSARVVDYTLSRDGLVVEGEKRKVHRRDYRLRFNRSKKGNQGWRLDDYREWMENEFMRYD</sequence>
<evidence type="ECO:0000313" key="5">
    <source>
        <dbReference type="EMBL" id="BEH90289.1"/>
    </source>
</evidence>
<evidence type="ECO:0000256" key="1">
    <source>
        <dbReference type="SAM" id="MobiDB-lite"/>
    </source>
</evidence>
<feature type="region of interest" description="Disordered" evidence="1">
    <location>
        <begin position="33"/>
        <end position="62"/>
    </location>
</feature>
<evidence type="ECO:0000256" key="2">
    <source>
        <dbReference type="SAM" id="Phobius"/>
    </source>
</evidence>
<protein>
    <recommendedName>
        <fullName evidence="4">Tim44-like domain-containing protein</fullName>
    </recommendedName>
</protein>
<dbReference type="Pfam" id="PF04280">
    <property type="entry name" value="Tim44"/>
    <property type="match status" value="1"/>
</dbReference>
<proteinExistence type="predicted"/>
<feature type="compositionally biased region" description="Gly residues" evidence="1">
    <location>
        <begin position="33"/>
        <end position="45"/>
    </location>
</feature>
<reference evidence="5" key="1">
    <citation type="journal article" date="2024" name="Int. J. Syst. Evol. Microbiol.">
        <title>Turicibacter faecis sp. nov., isolated from faeces of heart failure mouse model.</title>
        <authorList>
            <person name="Imamura Y."/>
            <person name="Motooka D."/>
            <person name="Nakajima Y."/>
            <person name="Ito S."/>
            <person name="Kitakaze M."/>
            <person name="Iida T."/>
            <person name="Nakamura S."/>
        </authorList>
    </citation>
    <scope>NUCLEOTIDE SEQUENCE</scope>
    <source>
        <strain evidence="5">TC023</strain>
    </source>
</reference>
<dbReference type="SMART" id="SM00978">
    <property type="entry name" value="Tim44"/>
    <property type="match status" value="1"/>
</dbReference>
<dbReference type="InterPro" id="IPR007379">
    <property type="entry name" value="Tim44-like_dom"/>
</dbReference>
<feature type="compositionally biased region" description="Low complexity" evidence="1">
    <location>
        <begin position="46"/>
        <end position="62"/>
    </location>
</feature>
<keyword evidence="2" id="KW-1133">Transmembrane helix</keyword>